<dbReference type="Gene3D" id="1.10.760.10">
    <property type="entry name" value="Cytochrome c-like domain"/>
    <property type="match status" value="1"/>
</dbReference>
<evidence type="ECO:0008006" key="3">
    <source>
        <dbReference type="Google" id="ProtNLM"/>
    </source>
</evidence>
<organism evidence="1 2">
    <name type="scientific">Roseibacillus persicicus</name>
    <dbReference type="NCBI Taxonomy" id="454148"/>
    <lineage>
        <taxon>Bacteria</taxon>
        <taxon>Pseudomonadati</taxon>
        <taxon>Verrucomicrobiota</taxon>
        <taxon>Verrucomicrobiia</taxon>
        <taxon>Verrucomicrobiales</taxon>
        <taxon>Verrucomicrobiaceae</taxon>
        <taxon>Roseibacillus</taxon>
    </lineage>
</organism>
<reference evidence="1" key="1">
    <citation type="journal article" date="2014" name="Int. J. Syst. Evol. Microbiol.">
        <title>Complete genome sequence of Corynebacterium casei LMG S-19264T (=DSM 44701T), isolated from a smear-ripened cheese.</title>
        <authorList>
            <consortium name="US DOE Joint Genome Institute (JGI-PGF)"/>
            <person name="Walter F."/>
            <person name="Albersmeier A."/>
            <person name="Kalinowski J."/>
            <person name="Ruckert C."/>
        </authorList>
    </citation>
    <scope>NUCLEOTIDE SEQUENCE</scope>
    <source>
        <strain evidence="1">KCTC 12988</strain>
    </source>
</reference>
<dbReference type="InterPro" id="IPR036909">
    <property type="entry name" value="Cyt_c-like_dom_sf"/>
</dbReference>
<dbReference type="AlphaFoldDB" id="A0A918TNY7"/>
<gene>
    <name evidence="1" type="ORF">GCM10007100_19410</name>
</gene>
<evidence type="ECO:0000313" key="1">
    <source>
        <dbReference type="EMBL" id="GHC53104.1"/>
    </source>
</evidence>
<evidence type="ECO:0000313" key="2">
    <source>
        <dbReference type="Proteomes" id="UP000644507"/>
    </source>
</evidence>
<dbReference type="InterPro" id="IPR018588">
    <property type="entry name" value="Dihaem_cytochrome-c"/>
</dbReference>
<dbReference type="Pfam" id="PF09626">
    <property type="entry name" value="DHC"/>
    <property type="match status" value="1"/>
</dbReference>
<dbReference type="GO" id="GO:0009055">
    <property type="term" value="F:electron transfer activity"/>
    <property type="evidence" value="ECO:0007669"/>
    <property type="project" value="InterPro"/>
</dbReference>
<dbReference type="SUPFAM" id="SSF46626">
    <property type="entry name" value="Cytochrome c"/>
    <property type="match status" value="1"/>
</dbReference>
<dbReference type="GO" id="GO:0020037">
    <property type="term" value="F:heme binding"/>
    <property type="evidence" value="ECO:0007669"/>
    <property type="project" value="InterPro"/>
</dbReference>
<keyword evidence="2" id="KW-1185">Reference proteome</keyword>
<accession>A0A918TNY7</accession>
<name>A0A918TNY7_9BACT</name>
<dbReference type="EMBL" id="BMXI01000007">
    <property type="protein sequence ID" value="GHC53104.1"/>
    <property type="molecule type" value="Genomic_DNA"/>
</dbReference>
<proteinExistence type="predicted"/>
<sequence>MIAVTSVICAASFIASCGPVPPAEPAEENPFRDMPNSAMATRSGISLEKLHDGWGLYMRKCGECHQKKHPQDISDEGWQKIVPHMSWNAGLSEDEEQDLLNYLKAANSEAPQTGSPTNALL</sequence>
<dbReference type="Proteomes" id="UP000644507">
    <property type="component" value="Unassembled WGS sequence"/>
</dbReference>
<protein>
    <recommendedName>
        <fullName evidence="3">Cytochrome c domain-containing protein</fullName>
    </recommendedName>
</protein>
<comment type="caution">
    <text evidence="1">The sequence shown here is derived from an EMBL/GenBank/DDBJ whole genome shotgun (WGS) entry which is preliminary data.</text>
</comment>
<reference evidence="1" key="2">
    <citation type="submission" date="2020-09" db="EMBL/GenBank/DDBJ databases">
        <authorList>
            <person name="Sun Q."/>
            <person name="Kim S."/>
        </authorList>
    </citation>
    <scope>NUCLEOTIDE SEQUENCE</scope>
    <source>
        <strain evidence="1">KCTC 12988</strain>
    </source>
</reference>